<feature type="transmembrane region" description="Helical" evidence="1">
    <location>
        <begin position="175"/>
        <end position="194"/>
    </location>
</feature>
<keyword evidence="1" id="KW-0472">Membrane</keyword>
<accession>A0A7W8FH88</accession>
<evidence type="ECO:0000256" key="1">
    <source>
        <dbReference type="SAM" id="Phobius"/>
    </source>
</evidence>
<dbReference type="Pfam" id="PF06912">
    <property type="entry name" value="DUF1275"/>
    <property type="match status" value="1"/>
</dbReference>
<organism evidence="2 3">
    <name type="scientific">Desulfovibrio intestinalis</name>
    <dbReference type="NCBI Taxonomy" id="58621"/>
    <lineage>
        <taxon>Bacteria</taxon>
        <taxon>Pseudomonadati</taxon>
        <taxon>Thermodesulfobacteriota</taxon>
        <taxon>Desulfovibrionia</taxon>
        <taxon>Desulfovibrionales</taxon>
        <taxon>Desulfovibrionaceae</taxon>
        <taxon>Desulfovibrio</taxon>
    </lineage>
</organism>
<dbReference type="PANTHER" id="PTHR37314">
    <property type="entry name" value="SLR0142 PROTEIN"/>
    <property type="match status" value="1"/>
</dbReference>
<feature type="transmembrane region" description="Helical" evidence="1">
    <location>
        <begin position="93"/>
        <end position="112"/>
    </location>
</feature>
<gene>
    <name evidence="2" type="ORF">HNQ38_001694</name>
</gene>
<feature type="transmembrane region" description="Helical" evidence="1">
    <location>
        <begin position="119"/>
        <end position="139"/>
    </location>
</feature>
<protein>
    <submittedName>
        <fullName evidence="2">Uncharacterized membrane protein YoaK (UPF0700 family)</fullName>
    </submittedName>
</protein>
<comment type="caution">
    <text evidence="2">The sequence shown here is derived from an EMBL/GenBank/DDBJ whole genome shotgun (WGS) entry which is preliminary data.</text>
</comment>
<dbReference type="RefSeq" id="WP_183719226.1">
    <property type="nucleotide sequence ID" value="NZ_JACHGO010000004.1"/>
</dbReference>
<sequence>MPDTQAAAPSFLPFFLAASLALAGGFADAASFVLLGVFSGHLTGNSILSGISIVEGSFTQLWAILTAVGGFVSGTVSGVLWRRRIGTARGMALPLALEIIVVGVGVLAYENLDASLRDYGLALCLSLALGLQNGVYATVGTSKVHTTYITGVTTSLLNTLFYGPEQSAAKRHDRGMFATVLCSFVLGGAAGAFLTYHHGVLGVFGLMAPLLIAMPLCCRFFSRP</sequence>
<name>A0A7W8FH88_9BACT</name>
<dbReference type="Proteomes" id="UP000539075">
    <property type="component" value="Unassembled WGS sequence"/>
</dbReference>
<keyword evidence="3" id="KW-1185">Reference proteome</keyword>
<feature type="transmembrane region" description="Helical" evidence="1">
    <location>
        <begin position="61"/>
        <end position="81"/>
    </location>
</feature>
<keyword evidence="1" id="KW-1133">Transmembrane helix</keyword>
<reference evidence="2 3" key="1">
    <citation type="submission" date="2020-08" db="EMBL/GenBank/DDBJ databases">
        <title>Genomic Encyclopedia of Type Strains, Phase IV (KMG-IV): sequencing the most valuable type-strain genomes for metagenomic binning, comparative biology and taxonomic classification.</title>
        <authorList>
            <person name="Goeker M."/>
        </authorList>
    </citation>
    <scope>NUCLEOTIDE SEQUENCE [LARGE SCALE GENOMIC DNA]</scope>
    <source>
        <strain evidence="2 3">DSM 11275</strain>
    </source>
</reference>
<feature type="transmembrane region" description="Helical" evidence="1">
    <location>
        <begin position="33"/>
        <end position="54"/>
    </location>
</feature>
<feature type="transmembrane region" description="Helical" evidence="1">
    <location>
        <begin position="200"/>
        <end position="221"/>
    </location>
</feature>
<evidence type="ECO:0000313" key="2">
    <source>
        <dbReference type="EMBL" id="MBB5143597.1"/>
    </source>
</evidence>
<proteinExistence type="predicted"/>
<dbReference type="PANTHER" id="PTHR37314:SF4">
    <property type="entry name" value="UPF0700 TRANSMEMBRANE PROTEIN YOAK"/>
    <property type="match status" value="1"/>
</dbReference>
<dbReference type="AlphaFoldDB" id="A0A7W8FH88"/>
<dbReference type="InterPro" id="IPR010699">
    <property type="entry name" value="DUF1275"/>
</dbReference>
<keyword evidence="1" id="KW-0812">Transmembrane</keyword>
<evidence type="ECO:0000313" key="3">
    <source>
        <dbReference type="Proteomes" id="UP000539075"/>
    </source>
</evidence>
<dbReference type="EMBL" id="JACHGO010000004">
    <property type="protein sequence ID" value="MBB5143597.1"/>
    <property type="molecule type" value="Genomic_DNA"/>
</dbReference>